<evidence type="ECO:0000256" key="7">
    <source>
        <dbReference type="ARBA" id="ARBA00022679"/>
    </source>
</evidence>
<evidence type="ECO:0000256" key="6">
    <source>
        <dbReference type="ARBA" id="ARBA00022676"/>
    </source>
</evidence>
<comment type="similarity">
    <text evidence="3">In the N-terminal section; belongs to the glycosyltransferase 51 family.</text>
</comment>
<dbReference type="SUPFAM" id="SSF56601">
    <property type="entry name" value="beta-lactamase/transpeptidase-like"/>
    <property type="match status" value="1"/>
</dbReference>
<gene>
    <name evidence="14" type="ordered locus">Hoch_5669</name>
</gene>
<dbReference type="Pfam" id="PF00905">
    <property type="entry name" value="Transpeptidase"/>
    <property type="match status" value="1"/>
</dbReference>
<evidence type="ECO:0000313" key="15">
    <source>
        <dbReference type="Proteomes" id="UP000001880"/>
    </source>
</evidence>
<dbReference type="GO" id="GO:0030288">
    <property type="term" value="C:outer membrane-bounded periplasmic space"/>
    <property type="evidence" value="ECO:0007669"/>
    <property type="project" value="TreeGrafter"/>
</dbReference>
<dbReference type="NCBIfam" id="TIGR02074">
    <property type="entry name" value="PBP_1a_fam"/>
    <property type="match status" value="1"/>
</dbReference>
<dbReference type="GO" id="GO:0009252">
    <property type="term" value="P:peptidoglycan biosynthetic process"/>
    <property type="evidence" value="ECO:0007669"/>
    <property type="project" value="UniProtKB-UniPathway"/>
</dbReference>
<dbReference type="GO" id="GO:0008955">
    <property type="term" value="F:peptidoglycan glycosyltransferase activity"/>
    <property type="evidence" value="ECO:0007669"/>
    <property type="project" value="UniProtKB-EC"/>
</dbReference>
<keyword evidence="15" id="KW-1185">Reference proteome</keyword>
<dbReference type="PANTHER" id="PTHR32282">
    <property type="entry name" value="BINDING PROTEIN TRANSPEPTIDASE, PUTATIVE-RELATED"/>
    <property type="match status" value="1"/>
</dbReference>
<dbReference type="HOGENOM" id="CLU_006354_2_4_7"/>
<dbReference type="InterPro" id="IPR012338">
    <property type="entry name" value="Beta-lactam/transpept-like"/>
</dbReference>
<feature type="domain" description="Glycosyl transferase family 51" evidence="13">
    <location>
        <begin position="98"/>
        <end position="265"/>
    </location>
</feature>
<dbReference type="KEGG" id="hoh:Hoch_5669"/>
<dbReference type="GO" id="GO:0004180">
    <property type="term" value="F:carboxypeptidase activity"/>
    <property type="evidence" value="ECO:0007669"/>
    <property type="project" value="UniProtKB-KW"/>
</dbReference>
<keyword evidence="4" id="KW-0121">Carboxypeptidase</keyword>
<proteinExistence type="inferred from homology"/>
<dbReference type="SUPFAM" id="SSF53955">
    <property type="entry name" value="Lysozyme-like"/>
    <property type="match status" value="1"/>
</dbReference>
<evidence type="ECO:0000259" key="12">
    <source>
        <dbReference type="Pfam" id="PF00905"/>
    </source>
</evidence>
<dbReference type="UniPathway" id="UPA00219"/>
<dbReference type="Gene3D" id="1.10.3810.10">
    <property type="entry name" value="Biosynthetic peptidoglycan transglycosylase-like"/>
    <property type="match status" value="1"/>
</dbReference>
<evidence type="ECO:0000313" key="14">
    <source>
        <dbReference type="EMBL" id="ACY18146.1"/>
    </source>
</evidence>
<dbReference type="eggNOG" id="COG5009">
    <property type="taxonomic scope" value="Bacteria"/>
</dbReference>
<dbReference type="InterPro" id="IPR036950">
    <property type="entry name" value="PBP_transglycosylase"/>
</dbReference>
<dbReference type="GO" id="GO:0008658">
    <property type="term" value="F:penicillin binding"/>
    <property type="evidence" value="ECO:0007669"/>
    <property type="project" value="InterPro"/>
</dbReference>
<keyword evidence="7 14" id="KW-0808">Transferase</keyword>
<evidence type="ECO:0000256" key="8">
    <source>
        <dbReference type="ARBA" id="ARBA00022801"/>
    </source>
</evidence>
<dbReference type="Gene3D" id="3.40.710.10">
    <property type="entry name" value="DD-peptidase/beta-lactamase superfamily"/>
    <property type="match status" value="1"/>
</dbReference>
<comment type="similarity">
    <text evidence="2">In the C-terminal section; belongs to the transpeptidase family.</text>
</comment>
<keyword evidence="8" id="KW-0378">Hydrolase</keyword>
<dbReference type="PANTHER" id="PTHR32282:SF33">
    <property type="entry name" value="PEPTIDOGLYCAN GLYCOSYLTRANSFERASE"/>
    <property type="match status" value="1"/>
</dbReference>
<evidence type="ECO:0000256" key="9">
    <source>
        <dbReference type="ARBA" id="ARBA00023268"/>
    </source>
</evidence>
<evidence type="ECO:0000259" key="13">
    <source>
        <dbReference type="Pfam" id="PF00912"/>
    </source>
</evidence>
<feature type="domain" description="Penicillin-binding protein transpeptidase" evidence="12">
    <location>
        <begin position="370"/>
        <end position="653"/>
    </location>
</feature>
<evidence type="ECO:0000256" key="5">
    <source>
        <dbReference type="ARBA" id="ARBA00022670"/>
    </source>
</evidence>
<keyword evidence="5" id="KW-0645">Protease</keyword>
<name>D0LGC1_HALO1</name>
<dbReference type="GO" id="GO:0006508">
    <property type="term" value="P:proteolysis"/>
    <property type="evidence" value="ECO:0007669"/>
    <property type="project" value="UniProtKB-KW"/>
</dbReference>
<protein>
    <recommendedName>
        <fullName evidence="10">peptidoglycan glycosyltransferase</fullName>
        <ecNumber evidence="10">2.4.99.28</ecNumber>
    </recommendedName>
</protein>
<dbReference type="InterPro" id="IPR001460">
    <property type="entry name" value="PCN-bd_Tpept"/>
</dbReference>
<keyword evidence="6" id="KW-0328">Glycosyltransferase</keyword>
<dbReference type="InterPro" id="IPR023346">
    <property type="entry name" value="Lysozyme-like_dom_sf"/>
</dbReference>
<comment type="catalytic activity">
    <reaction evidence="11">
        <text>[GlcNAc-(1-&gt;4)-Mur2Ac(oyl-L-Ala-gamma-D-Glu-L-Lys-D-Ala-D-Ala)](n)-di-trans,octa-cis-undecaprenyl diphosphate + beta-D-GlcNAc-(1-&gt;4)-Mur2Ac(oyl-L-Ala-gamma-D-Glu-L-Lys-D-Ala-D-Ala)-di-trans,octa-cis-undecaprenyl diphosphate = [GlcNAc-(1-&gt;4)-Mur2Ac(oyl-L-Ala-gamma-D-Glu-L-Lys-D-Ala-D-Ala)](n+1)-di-trans,octa-cis-undecaprenyl diphosphate + di-trans,octa-cis-undecaprenyl diphosphate + H(+)</text>
        <dbReference type="Rhea" id="RHEA:23708"/>
        <dbReference type="Rhea" id="RHEA-COMP:9602"/>
        <dbReference type="Rhea" id="RHEA-COMP:9603"/>
        <dbReference type="ChEBI" id="CHEBI:15378"/>
        <dbReference type="ChEBI" id="CHEBI:58405"/>
        <dbReference type="ChEBI" id="CHEBI:60033"/>
        <dbReference type="ChEBI" id="CHEBI:78435"/>
        <dbReference type="EC" id="2.4.99.28"/>
    </reaction>
</comment>
<dbReference type="RefSeq" id="WP_012830738.1">
    <property type="nucleotide sequence ID" value="NC_013440.1"/>
</dbReference>
<dbReference type="InterPro" id="IPR001264">
    <property type="entry name" value="Glyco_trans_51"/>
</dbReference>
<dbReference type="CAZy" id="GT51">
    <property type="family name" value="Glycosyltransferase Family 51"/>
</dbReference>
<organism evidence="14 15">
    <name type="scientific">Haliangium ochraceum (strain DSM 14365 / JCM 11303 / SMP-2)</name>
    <dbReference type="NCBI Taxonomy" id="502025"/>
    <lineage>
        <taxon>Bacteria</taxon>
        <taxon>Pseudomonadati</taxon>
        <taxon>Myxococcota</taxon>
        <taxon>Polyangia</taxon>
        <taxon>Haliangiales</taxon>
        <taxon>Kofleriaceae</taxon>
        <taxon>Haliangium</taxon>
    </lineage>
</organism>
<dbReference type="Proteomes" id="UP000001880">
    <property type="component" value="Chromosome"/>
</dbReference>
<evidence type="ECO:0000256" key="3">
    <source>
        <dbReference type="ARBA" id="ARBA00007739"/>
    </source>
</evidence>
<dbReference type="EC" id="2.4.99.28" evidence="10"/>
<evidence type="ECO:0000256" key="1">
    <source>
        <dbReference type="ARBA" id="ARBA00004752"/>
    </source>
</evidence>
<evidence type="ECO:0000256" key="11">
    <source>
        <dbReference type="ARBA" id="ARBA00049902"/>
    </source>
</evidence>
<sequence length="733" mass="79011">MRYAYVPRRVVIANRRAGGAWHLVWKLPLVLLIWSLWALPLGAGVAAVVVVRGYVADLPQVPDLDTWMDALPQTSRIRAADGTLLAEIPFRDGELIGHRRAVRFAELPETLIDALLAAEDARFFAHRGVDVRAVVRAARANYVAGRVVEGASTITQQVARNLLPEGIGSARKLRRKVREAVLAWRIERSFSKARILEVYANEIFLGAGAYGVAAAARAYFDRPLSALALHELALIAGLAQAPGRADPYKNRAAARARRDQVLARMAGAGFIEETEAEAAAALPIALTPPRERYGRLAPWYTERVRQEVAEAMPAAYARGGLDIDTAALPLLSAGAEDAGRDWAGRLARANRQGGRGAEAGEQGETQPQLGAVIWDHRTGYLEATIGGRDFAESRFDRATQACRQPGSAFKPVVYAAALERGVITPGTPLRDAPIAVYDDELEVYWKPRSAKSFRGAVLAQDALAASLNPPAVDVLDRVGFAPVIDLAERLGITTRLVEVRPLALGASCVVPLELAGAFAAFARGGRRAQPAFAVRVRRGGEVLIERASPLDAGLDAGRRLDRLFASLDDAGARVLDRQTAFQMRDMLADVVRRGTGRDARRLGRPLAGKTGTTNDNTDAWFVGFSGRVVVAVWIGYDDPQKSLGPRQDGGHAALPLWMDLVRLAEKQRPERPVPGPAPAGMELVRVDQESGRLARPGSGGASAVWFKPGQAPTLEAGAVGELPMDLGRLSREF</sequence>
<dbReference type="EMBL" id="CP001804">
    <property type="protein sequence ID" value="ACY18146.1"/>
    <property type="molecule type" value="Genomic_DNA"/>
</dbReference>
<dbReference type="InterPro" id="IPR050396">
    <property type="entry name" value="Glycosyltr_51/Transpeptidase"/>
</dbReference>
<dbReference type="AlphaFoldDB" id="D0LGC1"/>
<dbReference type="Pfam" id="PF00912">
    <property type="entry name" value="Transgly"/>
    <property type="match status" value="1"/>
</dbReference>
<evidence type="ECO:0000256" key="10">
    <source>
        <dbReference type="ARBA" id="ARBA00044770"/>
    </source>
</evidence>
<evidence type="ECO:0000256" key="2">
    <source>
        <dbReference type="ARBA" id="ARBA00007090"/>
    </source>
</evidence>
<comment type="pathway">
    <text evidence="1">Cell wall biogenesis; peptidoglycan biosynthesis.</text>
</comment>
<dbReference type="STRING" id="502025.Hoch_5669"/>
<evidence type="ECO:0000256" key="4">
    <source>
        <dbReference type="ARBA" id="ARBA00022645"/>
    </source>
</evidence>
<accession>D0LGC1</accession>
<reference evidence="14 15" key="1">
    <citation type="journal article" date="2010" name="Stand. Genomic Sci.">
        <title>Complete genome sequence of Haliangium ochraceum type strain (SMP-2).</title>
        <authorList>
            <consortium name="US DOE Joint Genome Institute (JGI-PGF)"/>
            <person name="Ivanova N."/>
            <person name="Daum C."/>
            <person name="Lang E."/>
            <person name="Abt B."/>
            <person name="Kopitz M."/>
            <person name="Saunders E."/>
            <person name="Lapidus A."/>
            <person name="Lucas S."/>
            <person name="Glavina Del Rio T."/>
            <person name="Nolan M."/>
            <person name="Tice H."/>
            <person name="Copeland A."/>
            <person name="Cheng J.F."/>
            <person name="Chen F."/>
            <person name="Bruce D."/>
            <person name="Goodwin L."/>
            <person name="Pitluck S."/>
            <person name="Mavromatis K."/>
            <person name="Pati A."/>
            <person name="Mikhailova N."/>
            <person name="Chen A."/>
            <person name="Palaniappan K."/>
            <person name="Land M."/>
            <person name="Hauser L."/>
            <person name="Chang Y.J."/>
            <person name="Jeffries C.D."/>
            <person name="Detter J.C."/>
            <person name="Brettin T."/>
            <person name="Rohde M."/>
            <person name="Goker M."/>
            <person name="Bristow J."/>
            <person name="Markowitz V."/>
            <person name="Eisen J.A."/>
            <person name="Hugenholtz P."/>
            <person name="Kyrpides N.C."/>
            <person name="Klenk H.P."/>
        </authorList>
    </citation>
    <scope>NUCLEOTIDE SEQUENCE [LARGE SCALE GENOMIC DNA]</scope>
    <source>
        <strain evidence="15">DSM 14365 / CIP 107738 / JCM 11303 / AJ 13395 / SMP-2</strain>
    </source>
</reference>
<keyword evidence="9" id="KW-0511">Multifunctional enzyme</keyword>